<accession>A0A7J5DRJ3</accession>
<protein>
    <recommendedName>
        <fullName evidence="3">Transcription factor zinc-finger domain-containing protein</fullName>
    </recommendedName>
</protein>
<evidence type="ECO:0008006" key="3">
    <source>
        <dbReference type="Google" id="ProtNLM"/>
    </source>
</evidence>
<name>A0A7J5DRJ3_NOCSI</name>
<organism evidence="1 2">
    <name type="scientific">Nocardioides simplex</name>
    <name type="common">Arthrobacter simplex</name>
    <dbReference type="NCBI Taxonomy" id="2045"/>
    <lineage>
        <taxon>Bacteria</taxon>
        <taxon>Bacillati</taxon>
        <taxon>Actinomycetota</taxon>
        <taxon>Actinomycetes</taxon>
        <taxon>Propionibacteriales</taxon>
        <taxon>Nocardioidaceae</taxon>
        <taxon>Pimelobacter</taxon>
    </lineage>
</organism>
<comment type="caution">
    <text evidence="1">The sequence shown here is derived from an EMBL/GenBank/DDBJ whole genome shotgun (WGS) entry which is preliminary data.</text>
</comment>
<sequence>MRDNDRLVIQSADEFVRLRSSDDPEEYARAAHGAATEDIWLDVIDRFPEMRFWVAQNKTVPLSILELLRRDPDANVVRMVRSKRSWARAHPEDSTRSDLTGLTVDVPCPRCDHGTVNRHLFAPTSEVVRICDECESLWFDGDGLRADVATDFASYSAARGGSGTWSELSTLG</sequence>
<dbReference type="AlphaFoldDB" id="A0A7J5DRJ3"/>
<dbReference type="EMBL" id="WBVM01000005">
    <property type="protein sequence ID" value="KAB2807465.1"/>
    <property type="molecule type" value="Genomic_DNA"/>
</dbReference>
<gene>
    <name evidence="1" type="ORF">F9L07_25785</name>
</gene>
<evidence type="ECO:0000313" key="1">
    <source>
        <dbReference type="EMBL" id="KAB2807465.1"/>
    </source>
</evidence>
<evidence type="ECO:0000313" key="2">
    <source>
        <dbReference type="Proteomes" id="UP000449906"/>
    </source>
</evidence>
<proteinExistence type="predicted"/>
<dbReference type="RefSeq" id="WP_151582637.1">
    <property type="nucleotide sequence ID" value="NZ_WBVM01000005.1"/>
</dbReference>
<dbReference type="Proteomes" id="UP000449906">
    <property type="component" value="Unassembled WGS sequence"/>
</dbReference>
<reference evidence="1 2" key="1">
    <citation type="submission" date="2019-09" db="EMBL/GenBank/DDBJ databases">
        <title>Pimelobacter sp. isolated from Paulinella.</title>
        <authorList>
            <person name="Jeong S.E."/>
        </authorList>
    </citation>
    <scope>NUCLEOTIDE SEQUENCE [LARGE SCALE GENOMIC DNA]</scope>
    <source>
        <strain evidence="1 2">Pch-N</strain>
    </source>
</reference>